<comment type="caution">
    <text evidence="2">The sequence shown here is derived from an EMBL/GenBank/DDBJ whole genome shotgun (WGS) entry which is preliminary data.</text>
</comment>
<keyword evidence="2" id="KW-0489">Methyltransferase</keyword>
<dbReference type="GO" id="GO:0008168">
    <property type="term" value="F:methyltransferase activity"/>
    <property type="evidence" value="ECO:0007669"/>
    <property type="project" value="UniProtKB-KW"/>
</dbReference>
<feature type="domain" description="Methyltransferase" evidence="1">
    <location>
        <begin position="145"/>
        <end position="269"/>
    </location>
</feature>
<dbReference type="InterPro" id="IPR029063">
    <property type="entry name" value="SAM-dependent_MTases_sf"/>
</dbReference>
<organism evidence="2 3">
    <name type="scientific">Shewanella algidipiscicola</name>
    <dbReference type="NCBI Taxonomy" id="614070"/>
    <lineage>
        <taxon>Bacteria</taxon>
        <taxon>Pseudomonadati</taxon>
        <taxon>Pseudomonadota</taxon>
        <taxon>Gammaproteobacteria</taxon>
        <taxon>Alteromonadales</taxon>
        <taxon>Shewanellaceae</taxon>
        <taxon>Shewanella</taxon>
    </lineage>
</organism>
<dbReference type="Proteomes" id="UP000761574">
    <property type="component" value="Unassembled WGS sequence"/>
</dbReference>
<dbReference type="RefSeq" id="WP_119976981.1">
    <property type="nucleotide sequence ID" value="NZ_BPFB01000052.1"/>
</dbReference>
<dbReference type="GO" id="GO:0032259">
    <property type="term" value="P:methylation"/>
    <property type="evidence" value="ECO:0007669"/>
    <property type="project" value="UniProtKB-KW"/>
</dbReference>
<keyword evidence="3" id="KW-1185">Reference proteome</keyword>
<reference evidence="2 3" key="1">
    <citation type="submission" date="2021-05" db="EMBL/GenBank/DDBJ databases">
        <title>Molecular characterization for Shewanella algae harboring chromosomal blaOXA-55-like strains isolated from clinical and environment sample.</title>
        <authorList>
            <person name="Ohama Y."/>
            <person name="Aoki K."/>
            <person name="Harada S."/>
            <person name="Moriya K."/>
            <person name="Ishii Y."/>
            <person name="Tateda K."/>
        </authorList>
    </citation>
    <scope>NUCLEOTIDE SEQUENCE [LARGE SCALE GENOMIC DNA]</scope>
    <source>
        <strain evidence="2 3">LMG 23746</strain>
    </source>
</reference>
<sequence>MSYGQTLQVLGALLHNSRGLWQVTAFECHHLPWEAHYPTLAKQVWQIGDDDIDAIDVNTPRLLATLLPALTHDLNAMANGKSASATQAQVFLDSLGLLSGGAPDQELPHAPRAAQPQASHAVQHVAVTGLADEVAPHFSAHIKGRKWQQISAFTQAIADDKHDVLEWCAGKGHLGRLIAKAQQRSVISLEWQSALCDSGQAFAQQWSLPQRFVCADAFSPDAARLLTPAQQAVALHACGDLHVALLQQARCANTASLAISPCCYHLIRASHYQPLSQVAQQSGLNLSRHDLQLPLQHSVIANDKATELRHKEVAWRLGFDSLQREVSGHDHYLPIPSVKQSQLNGDFKAFCLWAAAQKGVSLPVNWPVEHYLALGYRRQRLTRRIDLVAHLFRDVLEQWLLLDRVCFLEEAGYQVKLTTFCDKQITPRNHLILAQRHPHD</sequence>
<dbReference type="SUPFAM" id="SSF53335">
    <property type="entry name" value="S-adenosyl-L-methionine-dependent methyltransferases"/>
    <property type="match status" value="1"/>
</dbReference>
<evidence type="ECO:0000313" key="2">
    <source>
        <dbReference type="EMBL" id="GIU01959.1"/>
    </source>
</evidence>
<proteinExistence type="predicted"/>
<dbReference type="EMBL" id="BPFB01000052">
    <property type="protein sequence ID" value="GIU01959.1"/>
    <property type="molecule type" value="Genomic_DNA"/>
</dbReference>
<evidence type="ECO:0000259" key="1">
    <source>
        <dbReference type="Pfam" id="PF13679"/>
    </source>
</evidence>
<keyword evidence="2" id="KW-0808">Transferase</keyword>
<evidence type="ECO:0000313" key="3">
    <source>
        <dbReference type="Proteomes" id="UP000761574"/>
    </source>
</evidence>
<accession>A0ABQ4NSA5</accession>
<protein>
    <submittedName>
        <fullName evidence="2">Methyltransferase</fullName>
    </submittedName>
</protein>
<name>A0ABQ4NSA5_9GAMM</name>
<dbReference type="Pfam" id="PF13679">
    <property type="entry name" value="Methyltransf_32"/>
    <property type="match status" value="1"/>
</dbReference>
<dbReference type="PANTHER" id="PTHR13369">
    <property type="match status" value="1"/>
</dbReference>
<gene>
    <name evidence="2" type="ORF">TUM4630_31940</name>
</gene>
<dbReference type="PANTHER" id="PTHR13369:SF0">
    <property type="entry name" value="GLUTATHIONE S-TRANSFERASE C-TERMINAL DOMAIN-CONTAINING PROTEIN"/>
    <property type="match status" value="1"/>
</dbReference>
<dbReference type="InterPro" id="IPR025714">
    <property type="entry name" value="Methyltranfer_dom"/>
</dbReference>